<dbReference type="PANTHER" id="PTHR46401">
    <property type="entry name" value="GLYCOSYLTRANSFERASE WBBK-RELATED"/>
    <property type="match status" value="1"/>
</dbReference>
<dbReference type="CDD" id="cd03809">
    <property type="entry name" value="GT4_MtfB-like"/>
    <property type="match status" value="1"/>
</dbReference>
<feature type="domain" description="Glycosyl transferase family 1" evidence="2">
    <location>
        <begin position="193"/>
        <end position="351"/>
    </location>
</feature>
<accession>A0A644TII3</accession>
<name>A0A644TII3_9ZZZZ</name>
<dbReference type="InterPro" id="IPR028098">
    <property type="entry name" value="Glyco_trans_4-like_N"/>
</dbReference>
<dbReference type="Gene3D" id="3.40.50.2000">
    <property type="entry name" value="Glycogen Phosphorylase B"/>
    <property type="match status" value="2"/>
</dbReference>
<protein>
    <submittedName>
        <fullName evidence="4">D-inositol-3-phosphate glycosyltransferase</fullName>
        <ecNumber evidence="4">2.4.1.250</ecNumber>
    </submittedName>
</protein>
<dbReference type="SUPFAM" id="SSF53756">
    <property type="entry name" value="UDP-Glycosyltransferase/glycogen phosphorylase"/>
    <property type="match status" value="1"/>
</dbReference>
<feature type="domain" description="Glycosyltransferase subfamily 4-like N-terminal" evidence="3">
    <location>
        <begin position="41"/>
        <end position="174"/>
    </location>
</feature>
<sequence length="375" mass="43245">MRIGIEAQRIFRKKKHGMDFVALEAIREIQKIDKSNEYFVFVAPGEDRCLEETQNMKIIEISSFGGYFGWEQYALAKALRRIKLDILHCTSNTAPLFCNTKLVLTLHDIIFLEKLVSKNKSLYQKLGRIYRRIIVPKIIPKASKIITVSNFERDRIKEFLNIDNDRIISIYNGYSNHFQIKTNPKEVYSKYINTDNFLFFLGNTDPKKNTERTLLAYEKYVSKAEKGNISSLLIADLKEDIIDDILERNKIQYLKQYLICPDYIPNTDLPYIYSGAKAFLYTSLRESFGIPILESMACGCPIITSNTSAIPEVAGSGAILIDPYNIEEISTMIEKLIGDENFRAKQINYGLERVKLFSWANAARELINVYLQVFN</sequence>
<dbReference type="EMBL" id="VSSQ01000033">
    <property type="protein sequence ID" value="MPL66756.1"/>
    <property type="molecule type" value="Genomic_DNA"/>
</dbReference>
<dbReference type="InterPro" id="IPR001296">
    <property type="entry name" value="Glyco_trans_1"/>
</dbReference>
<evidence type="ECO:0000313" key="4">
    <source>
        <dbReference type="EMBL" id="MPL66756.1"/>
    </source>
</evidence>
<comment type="caution">
    <text evidence="4">The sequence shown here is derived from an EMBL/GenBank/DDBJ whole genome shotgun (WGS) entry which is preliminary data.</text>
</comment>
<keyword evidence="1 4" id="KW-0808">Transferase</keyword>
<reference evidence="4" key="1">
    <citation type="submission" date="2019-08" db="EMBL/GenBank/DDBJ databases">
        <authorList>
            <person name="Kucharzyk K."/>
            <person name="Murdoch R.W."/>
            <person name="Higgins S."/>
            <person name="Loffler F."/>
        </authorList>
    </citation>
    <scope>NUCLEOTIDE SEQUENCE</scope>
</reference>
<evidence type="ECO:0000259" key="2">
    <source>
        <dbReference type="Pfam" id="PF00534"/>
    </source>
</evidence>
<gene>
    <name evidence="4" type="primary">mshA_7</name>
    <name evidence="4" type="ORF">SDC9_12444</name>
</gene>
<keyword evidence="4" id="KW-0328">Glycosyltransferase</keyword>
<proteinExistence type="predicted"/>
<dbReference type="EC" id="2.4.1.250" evidence="4"/>
<evidence type="ECO:0000259" key="3">
    <source>
        <dbReference type="Pfam" id="PF13439"/>
    </source>
</evidence>
<dbReference type="AlphaFoldDB" id="A0A644TII3"/>
<dbReference type="Pfam" id="PF00534">
    <property type="entry name" value="Glycos_transf_1"/>
    <property type="match status" value="1"/>
</dbReference>
<dbReference type="PANTHER" id="PTHR46401:SF2">
    <property type="entry name" value="GLYCOSYLTRANSFERASE WBBK-RELATED"/>
    <property type="match status" value="1"/>
</dbReference>
<organism evidence="4">
    <name type="scientific">bioreactor metagenome</name>
    <dbReference type="NCBI Taxonomy" id="1076179"/>
    <lineage>
        <taxon>unclassified sequences</taxon>
        <taxon>metagenomes</taxon>
        <taxon>ecological metagenomes</taxon>
    </lineage>
</organism>
<evidence type="ECO:0000256" key="1">
    <source>
        <dbReference type="ARBA" id="ARBA00022679"/>
    </source>
</evidence>
<dbReference type="GO" id="GO:0102710">
    <property type="term" value="F:D-inositol-3-phosphate glycosyltransferase activity"/>
    <property type="evidence" value="ECO:0007669"/>
    <property type="project" value="UniProtKB-EC"/>
</dbReference>
<dbReference type="Pfam" id="PF13439">
    <property type="entry name" value="Glyco_transf_4"/>
    <property type="match status" value="1"/>
</dbReference>